<evidence type="ECO:0000256" key="4">
    <source>
        <dbReference type="ARBA" id="ARBA00022692"/>
    </source>
</evidence>
<dbReference type="STRING" id="930152.SAMN05216565_10940"/>
<evidence type="ECO:0000313" key="14">
    <source>
        <dbReference type="Proteomes" id="UP000199159"/>
    </source>
</evidence>
<dbReference type="Pfam" id="PF13490">
    <property type="entry name" value="zf-HC2"/>
    <property type="match status" value="1"/>
</dbReference>
<dbReference type="Pfam" id="PF10099">
    <property type="entry name" value="RskA_C"/>
    <property type="match status" value="1"/>
</dbReference>
<evidence type="ECO:0000256" key="6">
    <source>
        <dbReference type="ARBA" id="ARBA00023136"/>
    </source>
</evidence>
<proteinExistence type="inferred from homology"/>
<protein>
    <recommendedName>
        <fullName evidence="8">Anti-sigma-W factor RsiW</fullName>
    </recommendedName>
    <alternativeName>
        <fullName evidence="10">Regulator of SigK</fullName>
    </alternativeName>
    <alternativeName>
        <fullName evidence="9">Sigma-K anti-sigma factor RskA</fullName>
    </alternativeName>
</protein>
<evidence type="ECO:0000256" key="9">
    <source>
        <dbReference type="ARBA" id="ARBA00029829"/>
    </source>
</evidence>
<dbReference type="InterPro" id="IPR051474">
    <property type="entry name" value="Anti-sigma-K/W_factor"/>
</dbReference>
<evidence type="ECO:0000256" key="2">
    <source>
        <dbReference type="ARBA" id="ARBA00004236"/>
    </source>
</evidence>
<dbReference type="PANTHER" id="PTHR37461:SF1">
    <property type="entry name" value="ANTI-SIGMA-K FACTOR RSKA"/>
    <property type="match status" value="1"/>
</dbReference>
<dbReference type="InterPro" id="IPR018764">
    <property type="entry name" value="RskA_C"/>
</dbReference>
<keyword evidence="5" id="KW-1133">Transmembrane helix</keyword>
<evidence type="ECO:0000256" key="1">
    <source>
        <dbReference type="ARBA" id="ARBA00004167"/>
    </source>
</evidence>
<dbReference type="InterPro" id="IPR027383">
    <property type="entry name" value="Znf_put"/>
</dbReference>
<evidence type="ECO:0000313" key="13">
    <source>
        <dbReference type="EMBL" id="SDP85484.1"/>
    </source>
</evidence>
<evidence type="ECO:0000256" key="10">
    <source>
        <dbReference type="ARBA" id="ARBA00030803"/>
    </source>
</evidence>
<keyword evidence="3" id="KW-1003">Cell membrane</keyword>
<dbReference type="GO" id="GO:0016989">
    <property type="term" value="F:sigma factor antagonist activity"/>
    <property type="evidence" value="ECO:0007669"/>
    <property type="project" value="TreeGrafter"/>
</dbReference>
<dbReference type="Proteomes" id="UP000199159">
    <property type="component" value="Unassembled WGS sequence"/>
</dbReference>
<comment type="similarity">
    <text evidence="7">Belongs to the zinc-associated anti-sigma factor (ZAS) superfamily. Anti-sigma-W factor family.</text>
</comment>
<dbReference type="EMBL" id="FNJU01000009">
    <property type="protein sequence ID" value="SDP85484.1"/>
    <property type="molecule type" value="Genomic_DNA"/>
</dbReference>
<dbReference type="GO" id="GO:0006417">
    <property type="term" value="P:regulation of translation"/>
    <property type="evidence" value="ECO:0007669"/>
    <property type="project" value="TreeGrafter"/>
</dbReference>
<feature type="domain" description="Putative zinc-finger" evidence="12">
    <location>
        <begin position="11"/>
        <end position="36"/>
    </location>
</feature>
<evidence type="ECO:0000256" key="5">
    <source>
        <dbReference type="ARBA" id="ARBA00022989"/>
    </source>
</evidence>
<dbReference type="InterPro" id="IPR041916">
    <property type="entry name" value="Anti_sigma_zinc_sf"/>
</dbReference>
<comment type="subcellular location">
    <subcellularLocation>
        <location evidence="2">Cell membrane</location>
    </subcellularLocation>
    <subcellularLocation>
        <location evidence="1">Membrane</location>
        <topology evidence="1">Single-pass membrane protein</topology>
    </subcellularLocation>
</comment>
<dbReference type="GO" id="GO:0005886">
    <property type="term" value="C:plasma membrane"/>
    <property type="evidence" value="ECO:0007669"/>
    <property type="project" value="UniProtKB-SubCell"/>
</dbReference>
<organism evidence="13 14">
    <name type="scientific">Litchfieldia salsa</name>
    <dbReference type="NCBI Taxonomy" id="930152"/>
    <lineage>
        <taxon>Bacteria</taxon>
        <taxon>Bacillati</taxon>
        <taxon>Bacillota</taxon>
        <taxon>Bacilli</taxon>
        <taxon>Bacillales</taxon>
        <taxon>Bacillaceae</taxon>
        <taxon>Litchfieldia</taxon>
    </lineage>
</organism>
<evidence type="ECO:0000259" key="11">
    <source>
        <dbReference type="Pfam" id="PF10099"/>
    </source>
</evidence>
<keyword evidence="6" id="KW-0472">Membrane</keyword>
<evidence type="ECO:0000256" key="7">
    <source>
        <dbReference type="ARBA" id="ARBA00024353"/>
    </source>
</evidence>
<evidence type="ECO:0000256" key="8">
    <source>
        <dbReference type="ARBA" id="ARBA00024438"/>
    </source>
</evidence>
<keyword evidence="4" id="KW-0812">Transmembrane</keyword>
<dbReference type="RefSeq" id="WP_090856599.1">
    <property type="nucleotide sequence ID" value="NZ_FNJU01000009.1"/>
</dbReference>
<evidence type="ECO:0000259" key="12">
    <source>
        <dbReference type="Pfam" id="PF13490"/>
    </source>
</evidence>
<keyword evidence="14" id="KW-1185">Reference proteome</keyword>
<accession>A0A1H0W420</accession>
<dbReference type="Gene3D" id="1.10.10.1320">
    <property type="entry name" value="Anti-sigma factor, zinc-finger domain"/>
    <property type="match status" value="1"/>
</dbReference>
<dbReference type="PANTHER" id="PTHR37461">
    <property type="entry name" value="ANTI-SIGMA-K FACTOR RSKA"/>
    <property type="match status" value="1"/>
</dbReference>
<evidence type="ECO:0000256" key="3">
    <source>
        <dbReference type="ARBA" id="ARBA00022475"/>
    </source>
</evidence>
<reference evidence="14" key="1">
    <citation type="submission" date="2016-10" db="EMBL/GenBank/DDBJ databases">
        <authorList>
            <person name="Varghese N."/>
            <person name="Submissions S."/>
        </authorList>
    </citation>
    <scope>NUCLEOTIDE SEQUENCE [LARGE SCALE GENOMIC DNA]</scope>
    <source>
        <strain evidence="14">IBRC-M10078</strain>
    </source>
</reference>
<dbReference type="OrthoDB" id="150725at2"/>
<feature type="domain" description="Anti-sigma K factor RskA C-terminal" evidence="11">
    <location>
        <begin position="104"/>
        <end position="240"/>
    </location>
</feature>
<name>A0A1H0W420_9BACI</name>
<dbReference type="AlphaFoldDB" id="A0A1H0W420"/>
<sequence length="247" mass="27104">MNQVGCDGLLDYLNETIDEETKRAFEQHMEGCEDCRNELSELQSLTEILPFASEPVPPPSGMKSRILENVFATEQEEKIKQNIEQAPSIKNVTNKKRSWLTPLLAASLLFSLLGNSYYFLNKNSPSETPIVQEGTDKVIKVVNLSPSESINANAMASMIDKGDEMALVIQADSLAPLKGTETYQVWLLEDGKPYRAGTFVPNQDGIGGVSYMVKDAGEHSYDTIAITIEPTADSELPQGEIILSSGL</sequence>
<gene>
    <name evidence="13" type="ORF">SAMN05216565_10940</name>
</gene>